<dbReference type="InterPro" id="IPR039556">
    <property type="entry name" value="ICL/PEPM"/>
</dbReference>
<sequence length="673" mass="76752">MKALILNSGKGSRMGDLTKTHPKCMTEIASMETIISRQLRQVAEQGISEVIITTGPFEEKLIHYVESLGLPLSYTFVRNPNYENTNYIYSMYLAKKYLEDTDILLMHGDLVVENDVFFSFCETEGSLMAGSKTKELPEKDFKAVVENDRIQKIGISYFEQAFAAQPLYKFEKEDFGKWLSAIVEFCESEDEAKRKLYAEEALNTVLEKLSLNFYDVGNKLCQEVDNPDDLAVVSNILSEIKKRTVYICFSTDILHNGHLALIKKAKRLGRVIVGVLKDEVIASYKRYPLVPFSERKAMFENISGVYQVVEQSSLSYKENLEKYKPDYVLHGDNWKTGFQKPIREEVCSVLASYGGKLIELPYHREEKYAELEKRTKAELSMPDVRRGRLKKELELKGLVTAMEAHDGLTGLIVEQTKVYKEGGAHQFDAMWVSSLCDSTAKGKPDIELVDMSSRFRTIEDITEVTTKPIIFDGDTGGIKEHFVYTVRSLERLGVSMVIIEDKTGLKKNSLFGTEVEQTQDSIEAFSEKIRAGKNAQRTKDFMICARIESLILEKGMEDALERAFAFRKAGADAIMIHSRKKDPTEIFTFVERFREKEKDCYIVVVPTSFNSVKEEEFKRRGVNVVIYANQLMRATVPAIQKAATLILEKERAEECDSMLMPFQDIIRLIPEED</sequence>
<dbReference type="Gene3D" id="3.20.20.60">
    <property type="entry name" value="Phosphoenolpyruvate-binding domains"/>
    <property type="match status" value="1"/>
</dbReference>
<dbReference type="PANTHER" id="PTHR42905:SF7">
    <property type="entry name" value="PHOSPHOENOLPYRUVATE PHOSPHOMUTASE"/>
    <property type="match status" value="1"/>
</dbReference>
<reference evidence="6 7" key="1">
    <citation type="submission" date="2020-08" db="EMBL/GenBank/DDBJ databases">
        <title>Genomic Encyclopedia of Type Strains, Phase IV (KMG-IV): sequencing the most valuable type-strain genomes for metagenomic binning, comparative biology and taxonomic classification.</title>
        <authorList>
            <person name="Goeker M."/>
        </authorList>
    </citation>
    <scope>NUCLEOTIDE SEQUENCE [LARGE SCALE GENOMIC DNA]</scope>
    <source>
        <strain evidence="6 7">DSM 17245</strain>
    </source>
</reference>
<proteinExistence type="inferred from homology"/>
<dbReference type="Gene3D" id="3.90.550.10">
    <property type="entry name" value="Spore Coat Polysaccharide Biosynthesis Protein SpsA, Chain A"/>
    <property type="match status" value="1"/>
</dbReference>
<dbReference type="RefSeq" id="WP_183683723.1">
    <property type="nucleotide sequence ID" value="NZ_JACHHH010000005.1"/>
</dbReference>
<dbReference type="NCBIfam" id="TIGR02320">
    <property type="entry name" value="PEP_mutase"/>
    <property type="match status" value="1"/>
</dbReference>
<dbReference type="SUPFAM" id="SSF51621">
    <property type="entry name" value="Phosphoenolpyruvate/pyruvate domain"/>
    <property type="match status" value="1"/>
</dbReference>
<dbReference type="Pfam" id="PF13714">
    <property type="entry name" value="PEP_mutase"/>
    <property type="match status" value="1"/>
</dbReference>
<dbReference type="InterPro" id="IPR029044">
    <property type="entry name" value="Nucleotide-diphossugar_trans"/>
</dbReference>
<feature type="domain" description="Cytidyltransferase-like" evidence="4">
    <location>
        <begin position="252"/>
        <end position="346"/>
    </location>
</feature>
<evidence type="ECO:0000256" key="3">
    <source>
        <dbReference type="ARBA" id="ARBA00038455"/>
    </source>
</evidence>
<evidence type="ECO:0000313" key="6">
    <source>
        <dbReference type="EMBL" id="MBB6041152.1"/>
    </source>
</evidence>
<keyword evidence="6" id="KW-0670">Pyruvate</keyword>
<feature type="domain" description="MobA-like NTP transferase" evidence="5">
    <location>
        <begin position="3"/>
        <end position="111"/>
    </location>
</feature>
<dbReference type="InterPro" id="IPR012698">
    <property type="entry name" value="PEnolPyrv_PMutase_core"/>
</dbReference>
<dbReference type="CDD" id="cd00377">
    <property type="entry name" value="ICL_PEPM"/>
    <property type="match status" value="1"/>
</dbReference>
<dbReference type="Proteomes" id="UP000522163">
    <property type="component" value="Unassembled WGS sequence"/>
</dbReference>
<dbReference type="PANTHER" id="PTHR42905">
    <property type="entry name" value="PHOSPHOENOLPYRUVATE CARBOXYLASE"/>
    <property type="match status" value="1"/>
</dbReference>
<dbReference type="Gene3D" id="3.40.50.620">
    <property type="entry name" value="HUPs"/>
    <property type="match status" value="1"/>
</dbReference>
<dbReference type="AlphaFoldDB" id="A0A7W9SFF2"/>
<evidence type="ECO:0000256" key="2">
    <source>
        <dbReference type="ARBA" id="ARBA00024063"/>
    </source>
</evidence>
<dbReference type="InterPro" id="IPR040442">
    <property type="entry name" value="Pyrv_kinase-like_dom_sf"/>
</dbReference>
<organism evidence="6 7">
    <name type="scientific">Oribacterium sinus</name>
    <dbReference type="NCBI Taxonomy" id="237576"/>
    <lineage>
        <taxon>Bacteria</taxon>
        <taxon>Bacillati</taxon>
        <taxon>Bacillota</taxon>
        <taxon>Clostridia</taxon>
        <taxon>Lachnospirales</taxon>
        <taxon>Lachnospiraceae</taxon>
        <taxon>Oribacterium</taxon>
    </lineage>
</organism>
<dbReference type="EMBL" id="JACHHH010000005">
    <property type="protein sequence ID" value="MBB6041152.1"/>
    <property type="molecule type" value="Genomic_DNA"/>
</dbReference>
<evidence type="ECO:0000259" key="5">
    <source>
        <dbReference type="Pfam" id="PF12804"/>
    </source>
</evidence>
<comment type="caution">
    <text evidence="6">The sequence shown here is derived from an EMBL/GenBank/DDBJ whole genome shotgun (WGS) entry which is preliminary data.</text>
</comment>
<name>A0A7W9SFF2_9FIRM</name>
<evidence type="ECO:0000256" key="1">
    <source>
        <dbReference type="ARBA" id="ARBA00023235"/>
    </source>
</evidence>
<dbReference type="GeneID" id="85014670"/>
<dbReference type="GO" id="GO:0016779">
    <property type="term" value="F:nucleotidyltransferase activity"/>
    <property type="evidence" value="ECO:0007669"/>
    <property type="project" value="UniProtKB-ARBA"/>
</dbReference>
<evidence type="ECO:0000313" key="7">
    <source>
        <dbReference type="Proteomes" id="UP000522163"/>
    </source>
</evidence>
<dbReference type="NCBIfam" id="TIGR00125">
    <property type="entry name" value="cyt_tran_rel"/>
    <property type="match status" value="1"/>
</dbReference>
<gene>
    <name evidence="6" type="ORF">HNQ46_001129</name>
</gene>
<dbReference type="SUPFAM" id="SSF53448">
    <property type="entry name" value="Nucleotide-diphospho-sugar transferases"/>
    <property type="match status" value="1"/>
</dbReference>
<dbReference type="Pfam" id="PF12804">
    <property type="entry name" value="NTP_transf_3"/>
    <property type="match status" value="1"/>
</dbReference>
<dbReference type="InterPro" id="IPR014729">
    <property type="entry name" value="Rossmann-like_a/b/a_fold"/>
</dbReference>
<dbReference type="EC" id="5.4.2.9" evidence="2"/>
<evidence type="ECO:0000259" key="4">
    <source>
        <dbReference type="Pfam" id="PF01467"/>
    </source>
</evidence>
<dbReference type="GO" id="GO:0050188">
    <property type="term" value="F:phosphoenolpyruvate mutase activity"/>
    <property type="evidence" value="ECO:0007669"/>
    <property type="project" value="UniProtKB-EC"/>
</dbReference>
<accession>A0A7W9SFF2</accession>
<dbReference type="InterPro" id="IPR025877">
    <property type="entry name" value="MobA-like_NTP_Trfase"/>
</dbReference>
<comment type="similarity">
    <text evidence="3">Belongs to the isocitrate lyase/PEP mutase superfamily. PEP mutase family.</text>
</comment>
<dbReference type="Pfam" id="PF01467">
    <property type="entry name" value="CTP_transf_like"/>
    <property type="match status" value="1"/>
</dbReference>
<dbReference type="InterPro" id="IPR015813">
    <property type="entry name" value="Pyrv/PenolPyrv_kinase-like_dom"/>
</dbReference>
<protein>
    <recommendedName>
        <fullName evidence="2">phosphoenolpyruvate mutase</fullName>
        <ecNumber evidence="2">5.4.2.9</ecNumber>
    </recommendedName>
</protein>
<dbReference type="InterPro" id="IPR004821">
    <property type="entry name" value="Cyt_trans-like"/>
</dbReference>
<dbReference type="SUPFAM" id="SSF52374">
    <property type="entry name" value="Nucleotidylyl transferase"/>
    <property type="match status" value="1"/>
</dbReference>
<keyword evidence="1 6" id="KW-0413">Isomerase</keyword>